<feature type="region of interest" description="Disordered" evidence="1">
    <location>
        <begin position="111"/>
        <end position="213"/>
    </location>
</feature>
<proteinExistence type="predicted"/>
<dbReference type="EMBL" id="AZIM01000707">
    <property type="protein sequence ID" value="ETE69722.1"/>
    <property type="molecule type" value="Genomic_DNA"/>
</dbReference>
<accession>V8P766</accession>
<evidence type="ECO:0000313" key="3">
    <source>
        <dbReference type="Proteomes" id="UP000018936"/>
    </source>
</evidence>
<organism evidence="2 3">
    <name type="scientific">Ophiophagus hannah</name>
    <name type="common">King cobra</name>
    <name type="synonym">Naja hannah</name>
    <dbReference type="NCBI Taxonomy" id="8665"/>
    <lineage>
        <taxon>Eukaryota</taxon>
        <taxon>Metazoa</taxon>
        <taxon>Chordata</taxon>
        <taxon>Craniata</taxon>
        <taxon>Vertebrata</taxon>
        <taxon>Euteleostomi</taxon>
        <taxon>Lepidosauria</taxon>
        <taxon>Squamata</taxon>
        <taxon>Bifurcata</taxon>
        <taxon>Unidentata</taxon>
        <taxon>Episquamata</taxon>
        <taxon>Toxicofera</taxon>
        <taxon>Serpentes</taxon>
        <taxon>Colubroidea</taxon>
        <taxon>Elapidae</taxon>
        <taxon>Elapinae</taxon>
        <taxon>Ophiophagus</taxon>
    </lineage>
</organism>
<sequence>ADIIKNDGIYSRYFTSFKENAEKYEIKTSENPVELRDTFQNAISVNTSDLKPDVAGIKQSFQYKMENFTKENGTAIYFAIRASDGSNNVGEVSNIARAVVLLPPLLPTSPTPISPSSSAHPTPTNPPTSTNPSSSAHPIPTNTSSSAPPTPTNPYTTKATSSSEAPNTKPPGVINTVPCSEKACPALEKRTQNSLKPSSNYRGKKKKIHVATP</sequence>
<dbReference type="Proteomes" id="UP000018936">
    <property type="component" value="Unassembled WGS sequence"/>
</dbReference>
<feature type="non-terminal residue" evidence="2">
    <location>
        <position position="213"/>
    </location>
</feature>
<name>V8P766_OPHHA</name>
<dbReference type="AlphaFoldDB" id="V8P766"/>
<feature type="compositionally biased region" description="Low complexity" evidence="1">
    <location>
        <begin position="114"/>
        <end position="161"/>
    </location>
</feature>
<feature type="compositionally biased region" description="Basic residues" evidence="1">
    <location>
        <begin position="202"/>
        <end position="213"/>
    </location>
</feature>
<feature type="non-terminal residue" evidence="2">
    <location>
        <position position="1"/>
    </location>
</feature>
<evidence type="ECO:0000313" key="2">
    <source>
        <dbReference type="EMBL" id="ETE69722.1"/>
    </source>
</evidence>
<gene>
    <name evidence="2" type="primary">CLCA4</name>
    <name evidence="2" type="ORF">L345_04473</name>
</gene>
<keyword evidence="3" id="KW-1185">Reference proteome</keyword>
<reference evidence="2 3" key="1">
    <citation type="journal article" date="2013" name="Proc. Natl. Acad. Sci. U.S.A.">
        <title>The king cobra genome reveals dynamic gene evolution and adaptation in the snake venom system.</title>
        <authorList>
            <person name="Vonk F.J."/>
            <person name="Casewell N.R."/>
            <person name="Henkel C.V."/>
            <person name="Heimberg A.M."/>
            <person name="Jansen H.J."/>
            <person name="McCleary R.J."/>
            <person name="Kerkkamp H.M."/>
            <person name="Vos R.A."/>
            <person name="Guerreiro I."/>
            <person name="Calvete J.J."/>
            <person name="Wuster W."/>
            <person name="Woods A.E."/>
            <person name="Logan J.M."/>
            <person name="Harrison R.A."/>
            <person name="Castoe T.A."/>
            <person name="de Koning A.P."/>
            <person name="Pollock D.D."/>
            <person name="Yandell M."/>
            <person name="Calderon D."/>
            <person name="Renjifo C."/>
            <person name="Currier R.B."/>
            <person name="Salgado D."/>
            <person name="Pla D."/>
            <person name="Sanz L."/>
            <person name="Hyder A.S."/>
            <person name="Ribeiro J.M."/>
            <person name="Arntzen J.W."/>
            <person name="van den Thillart G.E."/>
            <person name="Boetzer M."/>
            <person name="Pirovano W."/>
            <person name="Dirks R.P."/>
            <person name="Spaink H.P."/>
            <person name="Duboule D."/>
            <person name="McGlinn E."/>
            <person name="Kini R.M."/>
            <person name="Richardson M.K."/>
        </authorList>
    </citation>
    <scope>NUCLEOTIDE SEQUENCE</scope>
    <source>
        <tissue evidence="2">Blood</tissue>
    </source>
</reference>
<protein>
    <submittedName>
        <fullName evidence="2">Calcium-activated chloride channel regulator 4</fullName>
    </submittedName>
</protein>
<evidence type="ECO:0000256" key="1">
    <source>
        <dbReference type="SAM" id="MobiDB-lite"/>
    </source>
</evidence>
<comment type="caution">
    <text evidence="2">The sequence shown here is derived from an EMBL/GenBank/DDBJ whole genome shotgun (WGS) entry which is preliminary data.</text>
</comment>
<dbReference type="OrthoDB" id="687730at2759"/>
<feature type="compositionally biased region" description="Polar residues" evidence="1">
    <location>
        <begin position="192"/>
        <end position="201"/>
    </location>
</feature>